<dbReference type="InterPro" id="IPR039426">
    <property type="entry name" value="TonB-dep_rcpt-like"/>
</dbReference>
<evidence type="ECO:0000256" key="9">
    <source>
        <dbReference type="SAM" id="SignalP"/>
    </source>
</evidence>
<evidence type="ECO:0000259" key="10">
    <source>
        <dbReference type="Pfam" id="PF14905"/>
    </source>
</evidence>
<sequence>MRKTLLALLLVLPLGLLAQSFEVTGKVLTAEGKKPLDAATVYIESLKDSSLVTYAITNASGEFILEGETRLKKFRLLVSYTGYKGQQRLLDFKRSQRVPDIFLEEQAVSLREVSVTGDRVPIRIKQDTLEFNADSFKTRPDATVEDVLKQLPGVEIDSEGTITVNGKEVNQVLVNGQVFFSTDPKVATKSLPKEIISKIQITNTKTREQEFSGDEGDGETKTINLTIKEDKNKGYLGRLSGGYGTDERYQSNGLLNYFNDKTRVSVLGSSNNINNSGFSFDEVFDLVGGFGGGNLNVGNGGTVVFGFGQGITTSSTLGGSFADEKKDQYEISSNYFWSNSENINEERTSRENILPDRRFFTDSESDFEGSTESHRASAELEFELADGFEISLEPTLVLSSSESLSASNTTSSDELGELINRNTTNTRSTALQRRFDNEIELLKRTDTLGSYLRLSFNGGFNESGAEDFQESLQETFGDDPLEERFDQLRDQDNLTTNLGWEFRYRRALSKGVFVDAGYEFGNNTQDNRLSVFERDELTDEFTAFNERLSTDFEFSNRFHQPNISFRKRGEKLRFNATVNYRMTDLENQDALQGASFTKSYKNFLFNARASYRFSRNARMSFNYNSGFQAPSANQLQPIENLSNPLNIVVGNPDLNPVITHRVSFNVSNYNWREQTGFFLYSGVTAQNDQITSVTLTDENLLRTTTFTNIDGNSTAYLGGRYSKQIKKDSTFTLGFALSPRLNRVRRVGFTNGERLISSNLNFRHTASLNFNFKEKLTIEPEYTFITNRTRFNLEGFDDIDFDVHQVILKTTTYWPKNVIWGNDINYQYNGNVGEGFDPDAIFWNMSLGYQFMQKKMTAKVLAYDLLNQNINTRRTSGADFIQDFQGTVLRRYFMFSFSYKFDQFGGKAPNGGGRRWFRA</sequence>
<keyword evidence="7" id="KW-0998">Cell outer membrane</keyword>
<feature type="compositionally biased region" description="Low complexity" evidence="8">
    <location>
        <begin position="401"/>
        <end position="413"/>
    </location>
</feature>
<organism evidence="11 12">
    <name type="scientific">Aureicoccus marinus</name>
    <dbReference type="NCBI Taxonomy" id="754435"/>
    <lineage>
        <taxon>Bacteria</taxon>
        <taxon>Pseudomonadati</taxon>
        <taxon>Bacteroidota</taxon>
        <taxon>Flavobacteriia</taxon>
        <taxon>Flavobacteriales</taxon>
        <taxon>Flavobacteriaceae</taxon>
        <taxon>Aureicoccus</taxon>
    </lineage>
</organism>
<dbReference type="GO" id="GO:0044718">
    <property type="term" value="P:siderophore transmembrane transport"/>
    <property type="evidence" value="ECO:0007669"/>
    <property type="project" value="TreeGrafter"/>
</dbReference>
<dbReference type="PANTHER" id="PTHR30069:SF29">
    <property type="entry name" value="HEMOGLOBIN AND HEMOGLOBIN-HAPTOGLOBIN-BINDING PROTEIN 1-RELATED"/>
    <property type="match status" value="1"/>
</dbReference>
<feature type="domain" description="Outer membrane protein beta-barrel" evidence="10">
    <location>
        <begin position="444"/>
        <end position="790"/>
    </location>
</feature>
<dbReference type="EMBL" id="MQVX01000001">
    <property type="protein sequence ID" value="PQJ16674.1"/>
    <property type="molecule type" value="Genomic_DNA"/>
</dbReference>
<evidence type="ECO:0000256" key="4">
    <source>
        <dbReference type="ARBA" id="ARBA00022692"/>
    </source>
</evidence>
<keyword evidence="12" id="KW-1185">Reference proteome</keyword>
<evidence type="ECO:0000256" key="1">
    <source>
        <dbReference type="ARBA" id="ARBA00004571"/>
    </source>
</evidence>
<evidence type="ECO:0000256" key="7">
    <source>
        <dbReference type="ARBA" id="ARBA00023237"/>
    </source>
</evidence>
<evidence type="ECO:0000256" key="6">
    <source>
        <dbReference type="ARBA" id="ARBA00023136"/>
    </source>
</evidence>
<protein>
    <submittedName>
        <fullName evidence="11">TonB-dependent receptor</fullName>
    </submittedName>
</protein>
<dbReference type="InterPro" id="IPR041700">
    <property type="entry name" value="OMP_b-brl_3"/>
</dbReference>
<dbReference type="Pfam" id="PF14905">
    <property type="entry name" value="OMP_b-brl_3"/>
    <property type="match status" value="1"/>
</dbReference>
<dbReference type="PANTHER" id="PTHR30069">
    <property type="entry name" value="TONB-DEPENDENT OUTER MEMBRANE RECEPTOR"/>
    <property type="match status" value="1"/>
</dbReference>
<dbReference type="AlphaFoldDB" id="A0A2S7TAK8"/>
<feature type="region of interest" description="Disordered" evidence="8">
    <location>
        <begin position="401"/>
        <end position="421"/>
    </location>
</feature>
<dbReference type="Proteomes" id="UP000239366">
    <property type="component" value="Unassembled WGS sequence"/>
</dbReference>
<evidence type="ECO:0000256" key="5">
    <source>
        <dbReference type="ARBA" id="ARBA00022729"/>
    </source>
</evidence>
<dbReference type="RefSeq" id="WP_105002341.1">
    <property type="nucleotide sequence ID" value="NZ_MQVX01000001.1"/>
</dbReference>
<evidence type="ECO:0000256" key="3">
    <source>
        <dbReference type="ARBA" id="ARBA00022452"/>
    </source>
</evidence>
<reference evidence="12" key="1">
    <citation type="submission" date="2016-11" db="EMBL/GenBank/DDBJ databases">
        <title>Trade-off between light-utilization and light-protection in marine flavobacteria.</title>
        <authorList>
            <person name="Kumagai Y."/>
            <person name="Yoshizawa S."/>
            <person name="Kogure K."/>
        </authorList>
    </citation>
    <scope>NUCLEOTIDE SEQUENCE [LARGE SCALE GENOMIC DNA]</scope>
    <source>
        <strain evidence="12">SG-18</strain>
    </source>
</reference>
<keyword evidence="11" id="KW-0675">Receptor</keyword>
<dbReference type="Pfam" id="PF13715">
    <property type="entry name" value="CarbopepD_reg_2"/>
    <property type="match status" value="1"/>
</dbReference>
<dbReference type="InterPro" id="IPR008969">
    <property type="entry name" value="CarboxyPept-like_regulatory"/>
</dbReference>
<feature type="chain" id="PRO_5015751935" evidence="9">
    <location>
        <begin position="19"/>
        <end position="919"/>
    </location>
</feature>
<accession>A0A2S7TAK8</accession>
<dbReference type="SUPFAM" id="SSF56935">
    <property type="entry name" value="Porins"/>
    <property type="match status" value="1"/>
</dbReference>
<evidence type="ECO:0000256" key="2">
    <source>
        <dbReference type="ARBA" id="ARBA00022448"/>
    </source>
</evidence>
<dbReference type="GO" id="GO:0009279">
    <property type="term" value="C:cell outer membrane"/>
    <property type="evidence" value="ECO:0007669"/>
    <property type="project" value="UniProtKB-SubCell"/>
</dbReference>
<keyword evidence="4" id="KW-0812">Transmembrane</keyword>
<comment type="caution">
    <text evidence="11">The sequence shown here is derived from an EMBL/GenBank/DDBJ whole genome shotgun (WGS) entry which is preliminary data.</text>
</comment>
<keyword evidence="6" id="KW-0472">Membrane</keyword>
<gene>
    <name evidence="11" type="ORF">BST99_13945</name>
</gene>
<feature type="signal peptide" evidence="9">
    <location>
        <begin position="1"/>
        <end position="18"/>
    </location>
</feature>
<comment type="subcellular location">
    <subcellularLocation>
        <location evidence="1">Cell outer membrane</location>
        <topology evidence="1">Multi-pass membrane protein</topology>
    </subcellularLocation>
</comment>
<keyword evidence="3" id="KW-1134">Transmembrane beta strand</keyword>
<dbReference type="SUPFAM" id="SSF49464">
    <property type="entry name" value="Carboxypeptidase regulatory domain-like"/>
    <property type="match status" value="1"/>
</dbReference>
<evidence type="ECO:0000256" key="8">
    <source>
        <dbReference type="SAM" id="MobiDB-lite"/>
    </source>
</evidence>
<keyword evidence="5 9" id="KW-0732">Signal</keyword>
<dbReference type="GO" id="GO:0015344">
    <property type="term" value="F:siderophore uptake transmembrane transporter activity"/>
    <property type="evidence" value="ECO:0007669"/>
    <property type="project" value="TreeGrafter"/>
</dbReference>
<dbReference type="Gene3D" id="2.40.170.20">
    <property type="entry name" value="TonB-dependent receptor, beta-barrel domain"/>
    <property type="match status" value="1"/>
</dbReference>
<keyword evidence="2" id="KW-0813">Transport</keyword>
<dbReference type="OrthoDB" id="1682379at2"/>
<dbReference type="InterPro" id="IPR036942">
    <property type="entry name" value="Beta-barrel_TonB_sf"/>
</dbReference>
<proteinExistence type="predicted"/>
<name>A0A2S7TAK8_9FLAO</name>
<evidence type="ECO:0000313" key="11">
    <source>
        <dbReference type="EMBL" id="PQJ16674.1"/>
    </source>
</evidence>
<evidence type="ECO:0000313" key="12">
    <source>
        <dbReference type="Proteomes" id="UP000239366"/>
    </source>
</evidence>